<keyword evidence="1" id="KW-0472">Membrane</keyword>
<dbReference type="SMART" id="SM00387">
    <property type="entry name" value="HATPase_c"/>
    <property type="match status" value="1"/>
</dbReference>
<proteinExistence type="predicted"/>
<dbReference type="Gene3D" id="3.30.565.10">
    <property type="entry name" value="Histidine kinase-like ATPase, C-terminal domain"/>
    <property type="match status" value="1"/>
</dbReference>
<dbReference type="Pfam" id="PF14501">
    <property type="entry name" value="HATPase_c_5"/>
    <property type="match status" value="1"/>
</dbReference>
<dbReference type="PANTHER" id="PTHR40448">
    <property type="entry name" value="TWO-COMPONENT SENSOR HISTIDINE KINASE"/>
    <property type="match status" value="1"/>
</dbReference>
<dbReference type="SUPFAM" id="SSF55874">
    <property type="entry name" value="ATPase domain of HSP90 chaperone/DNA topoisomerase II/histidine kinase"/>
    <property type="match status" value="1"/>
</dbReference>
<dbReference type="Pfam" id="PF14689">
    <property type="entry name" value="SPOB_a"/>
    <property type="match status" value="1"/>
</dbReference>
<dbReference type="InterPro" id="IPR039506">
    <property type="entry name" value="SPOB_a"/>
</dbReference>
<protein>
    <submittedName>
        <fullName evidence="3">GHKL domain-containing protein</fullName>
    </submittedName>
</protein>
<feature type="domain" description="Histidine kinase/HSP90-like ATPase" evidence="2">
    <location>
        <begin position="328"/>
        <end position="435"/>
    </location>
</feature>
<feature type="transmembrane region" description="Helical" evidence="1">
    <location>
        <begin position="194"/>
        <end position="216"/>
    </location>
</feature>
<reference evidence="3 4" key="1">
    <citation type="submission" date="2020-04" db="EMBL/GenBank/DDBJ databases">
        <authorList>
            <person name="Hitch T.C.A."/>
            <person name="Wylensek D."/>
            <person name="Clavel T."/>
        </authorList>
    </citation>
    <scope>NUCLEOTIDE SEQUENCE [LARGE SCALE GENOMIC DNA]</scope>
    <source>
        <strain evidence="3 4">Med78_4-601-WT-2</strain>
    </source>
</reference>
<dbReference type="InterPro" id="IPR032834">
    <property type="entry name" value="NatK-like_C"/>
</dbReference>
<evidence type="ECO:0000313" key="3">
    <source>
        <dbReference type="EMBL" id="NME08616.1"/>
    </source>
</evidence>
<feature type="transmembrane region" description="Helical" evidence="1">
    <location>
        <begin position="56"/>
        <end position="75"/>
    </location>
</feature>
<feature type="transmembrane region" description="Helical" evidence="1">
    <location>
        <begin position="82"/>
        <end position="107"/>
    </location>
</feature>
<evidence type="ECO:0000259" key="2">
    <source>
        <dbReference type="SMART" id="SM00387"/>
    </source>
</evidence>
<dbReference type="Gene3D" id="1.10.287.130">
    <property type="match status" value="1"/>
</dbReference>
<dbReference type="PANTHER" id="PTHR40448:SF1">
    <property type="entry name" value="TWO-COMPONENT SENSOR HISTIDINE KINASE"/>
    <property type="match status" value="1"/>
</dbReference>
<gene>
    <name evidence="3" type="ORF">HF875_03735</name>
</gene>
<comment type="caution">
    <text evidence="3">The sequence shown here is derived from an EMBL/GenBank/DDBJ whole genome shotgun (WGS) entry which is preliminary data.</text>
</comment>
<dbReference type="EMBL" id="JABAFD010000002">
    <property type="protein sequence ID" value="NME08616.1"/>
    <property type="molecule type" value="Genomic_DNA"/>
</dbReference>
<dbReference type="InterPro" id="IPR036890">
    <property type="entry name" value="HATPase_C_sf"/>
</dbReference>
<accession>A0AA44DJE4</accession>
<evidence type="ECO:0000313" key="4">
    <source>
        <dbReference type="Proteomes" id="UP000573963"/>
    </source>
</evidence>
<organism evidence="3 4">
    <name type="scientific">Paraclostridium bifermentans</name>
    <name type="common">Clostridium bifermentans</name>
    <dbReference type="NCBI Taxonomy" id="1490"/>
    <lineage>
        <taxon>Bacteria</taxon>
        <taxon>Bacillati</taxon>
        <taxon>Bacillota</taxon>
        <taxon>Clostridia</taxon>
        <taxon>Peptostreptococcales</taxon>
        <taxon>Peptostreptococcaceae</taxon>
        <taxon>Paraclostridium</taxon>
    </lineage>
</organism>
<dbReference type="GO" id="GO:0042802">
    <property type="term" value="F:identical protein binding"/>
    <property type="evidence" value="ECO:0007669"/>
    <property type="project" value="TreeGrafter"/>
</dbReference>
<dbReference type="InterPro" id="IPR003594">
    <property type="entry name" value="HATPase_dom"/>
</dbReference>
<evidence type="ECO:0000256" key="1">
    <source>
        <dbReference type="SAM" id="Phobius"/>
    </source>
</evidence>
<dbReference type="Proteomes" id="UP000573963">
    <property type="component" value="Unassembled WGS sequence"/>
</dbReference>
<feature type="transmembrane region" description="Helical" evidence="1">
    <location>
        <begin position="6"/>
        <end position="28"/>
    </location>
</feature>
<feature type="transmembrane region" description="Helical" evidence="1">
    <location>
        <begin position="119"/>
        <end position="139"/>
    </location>
</feature>
<keyword evidence="1" id="KW-0812">Transmembrane</keyword>
<name>A0AA44DJE4_PARBF</name>
<sequence>MINISISNIILMGIPEALVMFFSIGIAIKDIKRKDIVYMSFMYILVMYFLKNNVPLGVSNVLLFVASAIIVKFFSNLNIAQSFIITAIVLGIRMTSEVITITLINVMGVNLDFILNNPLLRILACYMAILFMAIFMKLIKYKYFKKTMDLKSISEKNKYAQQVLLYVSVLIMAIIGILILLLYSVSGMHYDAEIIARIFVVLSLILILIVLIFMVINYDKRKALNELEKSLMEKNLKQMEDSVDALRIQRHDYMNHLQIILMQVTSGKIEDARRYILSMADYDSNVSVDFVTGNHCIDAILNTKKLRASKYNIDLTACIDSILENIELTDSEISSILLNIIDNAIDELKFSERDYKYVHVDIYEEESYYNICIKNNGSKIKDTKKIFEMAYSSKGENRGYGLYSIKKLLEGYKCSIDVESDNMETEFNIKVPFAKHITNTN</sequence>
<keyword evidence="1" id="KW-1133">Transmembrane helix</keyword>
<dbReference type="AlphaFoldDB" id="A0AA44DJE4"/>
<feature type="transmembrane region" description="Helical" evidence="1">
    <location>
        <begin position="159"/>
        <end position="182"/>
    </location>
</feature>
<dbReference type="RefSeq" id="WP_150842810.1">
    <property type="nucleotide sequence ID" value="NZ_CP032452.1"/>
</dbReference>